<dbReference type="RefSeq" id="WP_119752810.1">
    <property type="nucleotide sequence ID" value="NZ_CP032382.1"/>
</dbReference>
<evidence type="ECO:0000313" key="1">
    <source>
        <dbReference type="EMBL" id="AYB29494.1"/>
    </source>
</evidence>
<dbReference type="OrthoDB" id="981014at2"/>
<dbReference type="Proteomes" id="UP000266183">
    <property type="component" value="Chromosome"/>
</dbReference>
<dbReference type="GO" id="GO:0046872">
    <property type="term" value="F:metal ion binding"/>
    <property type="evidence" value="ECO:0007669"/>
    <property type="project" value="InterPro"/>
</dbReference>
<organism evidence="1 2">
    <name type="scientific">Chryseolinea soli</name>
    <dbReference type="NCBI Taxonomy" id="2321403"/>
    <lineage>
        <taxon>Bacteria</taxon>
        <taxon>Pseudomonadati</taxon>
        <taxon>Bacteroidota</taxon>
        <taxon>Cytophagia</taxon>
        <taxon>Cytophagales</taxon>
        <taxon>Fulvivirgaceae</taxon>
        <taxon>Chryseolinea</taxon>
    </lineage>
</organism>
<accession>A0A385SEX8</accession>
<evidence type="ECO:0008006" key="3">
    <source>
        <dbReference type="Google" id="ProtNLM"/>
    </source>
</evidence>
<dbReference type="SUPFAM" id="SSF55008">
    <property type="entry name" value="HMA, heavy metal-associated domain"/>
    <property type="match status" value="1"/>
</dbReference>
<dbReference type="KEGG" id="chk:D4L85_02350"/>
<keyword evidence="2" id="KW-1185">Reference proteome</keyword>
<name>A0A385SEX8_9BACT</name>
<dbReference type="InterPro" id="IPR036163">
    <property type="entry name" value="HMA_dom_sf"/>
</dbReference>
<gene>
    <name evidence="1" type="ORF">D4L85_02350</name>
</gene>
<proteinExistence type="predicted"/>
<dbReference type="Gene3D" id="3.30.70.100">
    <property type="match status" value="1"/>
</dbReference>
<evidence type="ECO:0000313" key="2">
    <source>
        <dbReference type="Proteomes" id="UP000266183"/>
    </source>
</evidence>
<sequence>MKKIKILSLSLVVVFAGLFAYANLRPLSITEKLKTVDLASYRLEGTMTPAERSALEQKISALPGVTACSVNKEGRVASVLFHRKEINEAQLARQLSNKGQWQVAQKTLQASGGCPVHGMTTTLYTFISVLDLRN</sequence>
<protein>
    <recommendedName>
        <fullName evidence="3">Heavy-metal-associated domain-containing protein</fullName>
    </recommendedName>
</protein>
<dbReference type="EMBL" id="CP032382">
    <property type="protein sequence ID" value="AYB29494.1"/>
    <property type="molecule type" value="Genomic_DNA"/>
</dbReference>
<dbReference type="AlphaFoldDB" id="A0A385SEX8"/>
<reference evidence="2" key="1">
    <citation type="submission" date="2018-09" db="EMBL/GenBank/DDBJ databases">
        <title>Chryseolinea sp. KIS68-18 isolated from soil.</title>
        <authorList>
            <person name="Weon H.-Y."/>
            <person name="Kwon S.-W."/>
            <person name="Lee S.A."/>
        </authorList>
    </citation>
    <scope>NUCLEOTIDE SEQUENCE [LARGE SCALE GENOMIC DNA]</scope>
    <source>
        <strain evidence="2">KIS68-18</strain>
    </source>
</reference>